<gene>
    <name evidence="1" type="ORF">PHYPSEUDO_005123</name>
</gene>
<sequence length="90" mass="9680">MESGSTEVTAPELVIWNATNLLILFQVKFSETHPVNASGIISVLNKLGLLEAVKSNPKQAALVFVVPENIVAGYKRQKITAEATESDSVL</sequence>
<protein>
    <submittedName>
        <fullName evidence="1">Uncharacterized protein</fullName>
    </submittedName>
</protein>
<reference evidence="1" key="1">
    <citation type="submission" date="2021-02" db="EMBL/GenBank/DDBJ databases">
        <authorList>
            <person name="Palmer J.M."/>
        </authorList>
    </citation>
    <scope>NUCLEOTIDE SEQUENCE</scope>
    <source>
        <strain evidence="1">SCRP734</strain>
    </source>
</reference>
<proteinExistence type="predicted"/>
<name>A0A8T1V4V3_9STRA</name>
<comment type="caution">
    <text evidence="1">The sequence shown here is derived from an EMBL/GenBank/DDBJ whole genome shotgun (WGS) entry which is preliminary data.</text>
</comment>
<accession>A0A8T1V4V3</accession>
<organism evidence="1 2">
    <name type="scientific">Phytophthora pseudosyringae</name>
    <dbReference type="NCBI Taxonomy" id="221518"/>
    <lineage>
        <taxon>Eukaryota</taxon>
        <taxon>Sar</taxon>
        <taxon>Stramenopiles</taxon>
        <taxon>Oomycota</taxon>
        <taxon>Peronosporomycetes</taxon>
        <taxon>Peronosporales</taxon>
        <taxon>Peronosporaceae</taxon>
        <taxon>Phytophthora</taxon>
    </lineage>
</organism>
<feature type="non-terminal residue" evidence="1">
    <location>
        <position position="90"/>
    </location>
</feature>
<keyword evidence="2" id="KW-1185">Reference proteome</keyword>
<dbReference type="Proteomes" id="UP000694044">
    <property type="component" value="Unassembled WGS sequence"/>
</dbReference>
<evidence type="ECO:0000313" key="2">
    <source>
        <dbReference type="Proteomes" id="UP000694044"/>
    </source>
</evidence>
<dbReference type="EMBL" id="JAGDFM010002154">
    <property type="protein sequence ID" value="KAG7375088.1"/>
    <property type="molecule type" value="Genomic_DNA"/>
</dbReference>
<evidence type="ECO:0000313" key="1">
    <source>
        <dbReference type="EMBL" id="KAG7375088.1"/>
    </source>
</evidence>
<dbReference type="OrthoDB" id="128171at2759"/>
<dbReference type="AlphaFoldDB" id="A0A8T1V4V3"/>